<feature type="transmembrane region" description="Helical" evidence="7">
    <location>
        <begin position="238"/>
        <end position="261"/>
    </location>
</feature>
<comment type="subcellular location">
    <subcellularLocation>
        <location evidence="1 7">Cell membrane</location>
        <topology evidence="1 7">Multi-pass membrane protein</topology>
    </subcellularLocation>
</comment>
<organism evidence="9 10">
    <name type="scientific">Jiangella alba</name>
    <dbReference type="NCBI Taxonomy" id="561176"/>
    <lineage>
        <taxon>Bacteria</taxon>
        <taxon>Bacillati</taxon>
        <taxon>Actinomycetota</taxon>
        <taxon>Actinomycetes</taxon>
        <taxon>Jiangellales</taxon>
        <taxon>Jiangellaceae</taxon>
        <taxon>Jiangella</taxon>
    </lineage>
</organism>
<accession>A0A1H5MDM9</accession>
<keyword evidence="3" id="KW-1003">Cell membrane</keyword>
<dbReference type="RefSeq" id="WP_074946477.1">
    <property type="nucleotide sequence ID" value="NZ_FNUC01000003.1"/>
</dbReference>
<dbReference type="EMBL" id="FNUC01000003">
    <property type="protein sequence ID" value="SEE87396.1"/>
    <property type="molecule type" value="Genomic_DNA"/>
</dbReference>
<evidence type="ECO:0000313" key="10">
    <source>
        <dbReference type="Proteomes" id="UP000181980"/>
    </source>
</evidence>
<reference evidence="10" key="1">
    <citation type="submission" date="2016-10" db="EMBL/GenBank/DDBJ databases">
        <authorList>
            <person name="Varghese N."/>
            <person name="Submissions S."/>
        </authorList>
    </citation>
    <scope>NUCLEOTIDE SEQUENCE [LARGE SCALE GENOMIC DNA]</scope>
    <source>
        <strain evidence="10">DSM 45237</strain>
    </source>
</reference>
<evidence type="ECO:0000256" key="7">
    <source>
        <dbReference type="RuleBase" id="RU363032"/>
    </source>
</evidence>
<name>A0A1H5MDM9_9ACTN</name>
<feature type="transmembrane region" description="Helical" evidence="7">
    <location>
        <begin position="134"/>
        <end position="157"/>
    </location>
</feature>
<dbReference type="OrthoDB" id="9778910at2"/>
<dbReference type="Pfam" id="PF19300">
    <property type="entry name" value="BPD_transp_1_N"/>
    <property type="match status" value="1"/>
</dbReference>
<evidence type="ECO:0000256" key="4">
    <source>
        <dbReference type="ARBA" id="ARBA00022692"/>
    </source>
</evidence>
<dbReference type="SUPFAM" id="SSF161098">
    <property type="entry name" value="MetI-like"/>
    <property type="match status" value="1"/>
</dbReference>
<dbReference type="InterPro" id="IPR035906">
    <property type="entry name" value="MetI-like_sf"/>
</dbReference>
<gene>
    <name evidence="9" type="ORF">SAMN04488561_3099</name>
</gene>
<evidence type="ECO:0000256" key="3">
    <source>
        <dbReference type="ARBA" id="ARBA00022475"/>
    </source>
</evidence>
<dbReference type="GO" id="GO:0055085">
    <property type="term" value="P:transmembrane transport"/>
    <property type="evidence" value="ECO:0007669"/>
    <property type="project" value="InterPro"/>
</dbReference>
<dbReference type="InterPro" id="IPR000515">
    <property type="entry name" value="MetI-like"/>
</dbReference>
<keyword evidence="10" id="KW-1185">Reference proteome</keyword>
<dbReference type="PROSITE" id="PS50928">
    <property type="entry name" value="ABC_TM1"/>
    <property type="match status" value="1"/>
</dbReference>
<dbReference type="Gene3D" id="1.10.3720.10">
    <property type="entry name" value="MetI-like"/>
    <property type="match status" value="1"/>
</dbReference>
<keyword evidence="5 7" id="KW-1133">Transmembrane helix</keyword>
<dbReference type="InterPro" id="IPR045621">
    <property type="entry name" value="BPD_transp_1_N"/>
</dbReference>
<feature type="transmembrane region" description="Helical" evidence="7">
    <location>
        <begin position="177"/>
        <end position="197"/>
    </location>
</feature>
<feature type="transmembrane region" description="Helical" evidence="7">
    <location>
        <begin position="281"/>
        <end position="303"/>
    </location>
</feature>
<evidence type="ECO:0000313" key="9">
    <source>
        <dbReference type="EMBL" id="SEE87396.1"/>
    </source>
</evidence>
<comment type="similarity">
    <text evidence="7">Belongs to the binding-protein-dependent transport system permease family.</text>
</comment>
<keyword evidence="6 7" id="KW-0472">Membrane</keyword>
<dbReference type="STRING" id="561176.SAMN04488561_3099"/>
<proteinExistence type="inferred from homology"/>
<evidence type="ECO:0000256" key="5">
    <source>
        <dbReference type="ARBA" id="ARBA00022989"/>
    </source>
</evidence>
<evidence type="ECO:0000256" key="1">
    <source>
        <dbReference type="ARBA" id="ARBA00004651"/>
    </source>
</evidence>
<protein>
    <submittedName>
        <fullName evidence="9">Peptide/nickel transport system permease protein</fullName>
    </submittedName>
</protein>
<feature type="transmembrane region" description="Helical" evidence="7">
    <location>
        <begin position="101"/>
        <end position="122"/>
    </location>
</feature>
<evidence type="ECO:0000256" key="6">
    <source>
        <dbReference type="ARBA" id="ARBA00023136"/>
    </source>
</evidence>
<feature type="domain" description="ABC transmembrane type-1" evidence="8">
    <location>
        <begin position="95"/>
        <end position="300"/>
    </location>
</feature>
<evidence type="ECO:0000256" key="2">
    <source>
        <dbReference type="ARBA" id="ARBA00022448"/>
    </source>
</evidence>
<dbReference type="Pfam" id="PF00528">
    <property type="entry name" value="BPD_transp_1"/>
    <property type="match status" value="1"/>
</dbReference>
<sequence length="314" mass="33856">MVQYIARRLLLAVPLLFGLSILAFAYVRVIPGDPVTAMLGVNSDPELVARLRDQLGLNEPWYQQYTSWLGNVVTGDFGLSYRSRMPVSDILIDRIPATLELALGGLLVGLLIAIPAGLYAGFRRGSRADNVITGATLVGLATPGFWLGTLLMLLLALQLGWLPSQGYVPFDVDPAQNLRLLVLPALTLGLAIAPYLARLTRTAVVETGGEPSVAYARAQGLPERTVARTVVLRISIPSLIVAVALTVGFLLAGSIIVEELFNWPGMGRLVASGVSERDYPMIQALMLIYGVIFIVVNVIAEVLQGLMDPRVRLT</sequence>
<dbReference type="Proteomes" id="UP000181980">
    <property type="component" value="Unassembled WGS sequence"/>
</dbReference>
<dbReference type="PANTHER" id="PTHR43163:SF6">
    <property type="entry name" value="DIPEPTIDE TRANSPORT SYSTEM PERMEASE PROTEIN DPPB-RELATED"/>
    <property type="match status" value="1"/>
</dbReference>
<dbReference type="GO" id="GO:0005886">
    <property type="term" value="C:plasma membrane"/>
    <property type="evidence" value="ECO:0007669"/>
    <property type="project" value="UniProtKB-SubCell"/>
</dbReference>
<keyword evidence="2 7" id="KW-0813">Transport</keyword>
<dbReference type="AlphaFoldDB" id="A0A1H5MDM9"/>
<dbReference type="PANTHER" id="PTHR43163">
    <property type="entry name" value="DIPEPTIDE TRANSPORT SYSTEM PERMEASE PROTEIN DPPB-RELATED"/>
    <property type="match status" value="1"/>
</dbReference>
<keyword evidence="4 7" id="KW-0812">Transmembrane</keyword>
<evidence type="ECO:0000259" key="8">
    <source>
        <dbReference type="PROSITE" id="PS50928"/>
    </source>
</evidence>
<dbReference type="CDD" id="cd06261">
    <property type="entry name" value="TM_PBP2"/>
    <property type="match status" value="1"/>
</dbReference>